<keyword evidence="3" id="KW-1185">Reference proteome</keyword>
<evidence type="ECO:0008006" key="4">
    <source>
        <dbReference type="Google" id="ProtNLM"/>
    </source>
</evidence>
<dbReference type="Proteomes" id="UP001583186">
    <property type="component" value="Unassembled WGS sequence"/>
</dbReference>
<dbReference type="EMBL" id="JAWCUI010000075">
    <property type="protein sequence ID" value="KAL1889380.1"/>
    <property type="molecule type" value="Genomic_DNA"/>
</dbReference>
<reference evidence="2 3" key="1">
    <citation type="journal article" date="2024" name="IMA Fungus">
        <title>IMA Genome - F19 : A genome assembly and annotation guide to empower mycologists, including annotated draft genome sequences of Ceratocystis pirilliformis, Diaporthe australafricana, Fusarium ophioides, Paecilomyces lecythidis, and Sporothrix stenoceras.</title>
        <authorList>
            <person name="Aylward J."/>
            <person name="Wilson A.M."/>
            <person name="Visagie C.M."/>
            <person name="Spraker J."/>
            <person name="Barnes I."/>
            <person name="Buitendag C."/>
            <person name="Ceriani C."/>
            <person name="Del Mar Angel L."/>
            <person name="du Plessis D."/>
            <person name="Fuchs T."/>
            <person name="Gasser K."/>
            <person name="Kramer D."/>
            <person name="Li W."/>
            <person name="Munsamy K."/>
            <person name="Piso A."/>
            <person name="Price J.L."/>
            <person name="Sonnekus B."/>
            <person name="Thomas C."/>
            <person name="van der Nest A."/>
            <person name="van Dijk A."/>
            <person name="van Heerden A."/>
            <person name="van Vuuren N."/>
            <person name="Yilmaz N."/>
            <person name="Duong T.A."/>
            <person name="van der Merwe N.A."/>
            <person name="Wingfield M.J."/>
            <person name="Wingfield B.D."/>
        </authorList>
    </citation>
    <scope>NUCLEOTIDE SEQUENCE [LARGE SCALE GENOMIC DNA]</scope>
    <source>
        <strain evidence="2 3">CMW 5346</strain>
    </source>
</reference>
<evidence type="ECO:0000313" key="3">
    <source>
        <dbReference type="Proteomes" id="UP001583186"/>
    </source>
</evidence>
<feature type="compositionally biased region" description="Low complexity" evidence="1">
    <location>
        <begin position="8"/>
        <end position="42"/>
    </location>
</feature>
<feature type="compositionally biased region" description="Low complexity" evidence="1">
    <location>
        <begin position="541"/>
        <end position="552"/>
    </location>
</feature>
<proteinExistence type="predicted"/>
<feature type="compositionally biased region" description="Pro residues" evidence="1">
    <location>
        <begin position="241"/>
        <end position="262"/>
    </location>
</feature>
<accession>A0ABR3YNE4</accession>
<dbReference type="PANTHER" id="PTHR42084">
    <property type="entry name" value="YALI0E26631P"/>
    <property type="match status" value="1"/>
</dbReference>
<organism evidence="2 3">
    <name type="scientific">Sporothrix stenoceras</name>
    <dbReference type="NCBI Taxonomy" id="5173"/>
    <lineage>
        <taxon>Eukaryota</taxon>
        <taxon>Fungi</taxon>
        <taxon>Dikarya</taxon>
        <taxon>Ascomycota</taxon>
        <taxon>Pezizomycotina</taxon>
        <taxon>Sordariomycetes</taxon>
        <taxon>Sordariomycetidae</taxon>
        <taxon>Ophiostomatales</taxon>
        <taxon>Ophiostomataceae</taxon>
        <taxon>Sporothrix</taxon>
    </lineage>
</organism>
<feature type="compositionally biased region" description="Low complexity" evidence="1">
    <location>
        <begin position="503"/>
        <end position="513"/>
    </location>
</feature>
<feature type="compositionally biased region" description="Low complexity" evidence="1">
    <location>
        <begin position="67"/>
        <end position="104"/>
    </location>
</feature>
<feature type="compositionally biased region" description="Acidic residues" evidence="1">
    <location>
        <begin position="276"/>
        <end position="301"/>
    </location>
</feature>
<comment type="caution">
    <text evidence="2">The sequence shown here is derived from an EMBL/GenBank/DDBJ whole genome shotgun (WGS) entry which is preliminary data.</text>
</comment>
<evidence type="ECO:0000256" key="1">
    <source>
        <dbReference type="SAM" id="MobiDB-lite"/>
    </source>
</evidence>
<feature type="compositionally biased region" description="Low complexity" evidence="1">
    <location>
        <begin position="325"/>
        <end position="344"/>
    </location>
</feature>
<sequence length="782" mass="82860">MSADLFAQFGPFSGSNSSGNQQQGQGQGQAHAQAQPSRAAQQSDDPFAFLSTAFSQPSASPVAQQHSPFSTSQSNTPQPQQWSFGTPSQPAQPAQSQFPASQSSPPQPQQWSFGAPPQPSQPAQPAQPSLNWGSSGGGGWGATAAPAAALAEDDEDDDTWGDFEEASTGVQAQPPPVAAPPAYQANQASQPAAPPSQPQEPSRTRIVRASTMDLISNTLVNFGDAPASVNALVSVAEPAHSPNPPQRDPWRNPVPEPAPAAKPKPKKPADPNVLFDADDFDVNETFGSDDDDDEDDDEFGDFETGHTSPPRPAVASTNHFSSFQPASSRPAAAKPAPTPAAATALVDLLSLDDSEPSPITASYPMSQPQETSGIGRPAANLLSPLSFGSTSMTAQSNSQAPKSPSFQERNPFPGLAVTTPISTEFPTEKVKNRTPSPVTTWPSFDESATSIITSKTKVPPPSDDADWDAWGMEDSAPPKLAPTQTKRAPSPVKAKSKPKTQPKKAAPVAKPAPETSDWDWDAEEPSQGPDTTASSTPLPPAIANASAPNSISDKAPPPTNVPPPAVLLSLFPTLMALPEQALFKPTATQPVEVRNRVIGNPKTIAFLRNYLQIIVVAGRVVAGRKQRWHRDKFLSQSMSISAAGSSKGGGMKLAGLDKAQGQREDREAADVVAAWLRHVGKLRSTVATANAALLAAEATEHKHYPPLRIPELQSATIPITVAKNVPTSTKACVICGLKRDERVRGIDGDDVDDIFSEWWVEHWGHRVCKNFWAEHEAALRSR</sequence>
<feature type="compositionally biased region" description="Polar residues" evidence="1">
    <location>
        <begin position="315"/>
        <end position="324"/>
    </location>
</feature>
<feature type="compositionally biased region" description="Polar residues" evidence="1">
    <location>
        <begin position="386"/>
        <end position="408"/>
    </location>
</feature>
<name>A0ABR3YNE4_9PEZI</name>
<evidence type="ECO:0000313" key="2">
    <source>
        <dbReference type="EMBL" id="KAL1889380.1"/>
    </source>
</evidence>
<gene>
    <name evidence="2" type="ORF">Sste5346_008947</name>
</gene>
<feature type="compositionally biased region" description="Low complexity" evidence="1">
    <location>
        <begin position="180"/>
        <end position="191"/>
    </location>
</feature>
<feature type="region of interest" description="Disordered" evidence="1">
    <location>
        <begin position="1"/>
        <end position="205"/>
    </location>
</feature>
<protein>
    <recommendedName>
        <fullName evidence="4">Serine/threonineeeee-protein kinase ppk6</fullName>
    </recommendedName>
</protein>
<dbReference type="PANTHER" id="PTHR42084:SF1">
    <property type="entry name" value="SERINE_THREONINE-PROTEIN KINASE PPK6"/>
    <property type="match status" value="1"/>
</dbReference>
<feature type="compositionally biased region" description="Polar residues" evidence="1">
    <location>
        <begin position="52"/>
        <end position="66"/>
    </location>
</feature>
<feature type="compositionally biased region" description="Polar residues" evidence="1">
    <location>
        <begin position="357"/>
        <end position="372"/>
    </location>
</feature>
<feature type="compositionally biased region" description="Polar residues" evidence="1">
    <location>
        <begin position="433"/>
        <end position="456"/>
    </location>
</feature>
<feature type="region of interest" description="Disordered" evidence="1">
    <location>
        <begin position="233"/>
        <end position="560"/>
    </location>
</feature>
<feature type="compositionally biased region" description="Acidic residues" evidence="1">
    <location>
        <begin position="151"/>
        <end position="165"/>
    </location>
</feature>